<keyword evidence="3" id="KW-1185">Reference proteome</keyword>
<proteinExistence type="predicted"/>
<dbReference type="EMBL" id="CAAALY010024445">
    <property type="protein sequence ID" value="VEL15384.1"/>
    <property type="molecule type" value="Genomic_DNA"/>
</dbReference>
<accession>A0A3S4ZYT9</accession>
<dbReference type="Proteomes" id="UP000784294">
    <property type="component" value="Unassembled WGS sequence"/>
</dbReference>
<reference evidence="2" key="1">
    <citation type="submission" date="2018-11" db="EMBL/GenBank/DDBJ databases">
        <authorList>
            <consortium name="Pathogen Informatics"/>
        </authorList>
    </citation>
    <scope>NUCLEOTIDE SEQUENCE</scope>
</reference>
<evidence type="ECO:0000313" key="3">
    <source>
        <dbReference type="Proteomes" id="UP000784294"/>
    </source>
</evidence>
<feature type="compositionally biased region" description="Polar residues" evidence="1">
    <location>
        <begin position="102"/>
        <end position="115"/>
    </location>
</feature>
<evidence type="ECO:0000313" key="2">
    <source>
        <dbReference type="EMBL" id="VEL15384.1"/>
    </source>
</evidence>
<organism evidence="2 3">
    <name type="scientific">Protopolystoma xenopodis</name>
    <dbReference type="NCBI Taxonomy" id="117903"/>
    <lineage>
        <taxon>Eukaryota</taxon>
        <taxon>Metazoa</taxon>
        <taxon>Spiralia</taxon>
        <taxon>Lophotrochozoa</taxon>
        <taxon>Platyhelminthes</taxon>
        <taxon>Monogenea</taxon>
        <taxon>Polyopisthocotylea</taxon>
        <taxon>Polystomatidea</taxon>
        <taxon>Polystomatidae</taxon>
        <taxon>Protopolystoma</taxon>
    </lineage>
</organism>
<name>A0A3S4ZYT9_9PLAT</name>
<sequence>MLQPSSPFLSPVPISHCDISSSADSACLSSNPSARMVVGCNRLSGDASSVNSVNGTTHTTSSTTNPTLSSMTPSSLTLVSLVNKYVGKTSQPGVDSKDNGDNIPTGNSRKTSLNATNSAIKNSTVSFPLPEIASVVSLTDALAS</sequence>
<feature type="region of interest" description="Disordered" evidence="1">
    <location>
        <begin position="48"/>
        <end position="72"/>
    </location>
</feature>
<protein>
    <submittedName>
        <fullName evidence="2">Uncharacterized protein</fullName>
    </submittedName>
</protein>
<evidence type="ECO:0000256" key="1">
    <source>
        <dbReference type="SAM" id="MobiDB-lite"/>
    </source>
</evidence>
<feature type="region of interest" description="Disordered" evidence="1">
    <location>
        <begin position="88"/>
        <end position="115"/>
    </location>
</feature>
<comment type="caution">
    <text evidence="2">The sequence shown here is derived from an EMBL/GenBank/DDBJ whole genome shotgun (WGS) entry which is preliminary data.</text>
</comment>
<dbReference type="AlphaFoldDB" id="A0A3S4ZYT9"/>
<gene>
    <name evidence="2" type="ORF">PXEA_LOCUS8824</name>
</gene>